<dbReference type="NCBIfam" id="TIGR00778">
    <property type="entry name" value="ahpD_dom"/>
    <property type="match status" value="1"/>
</dbReference>
<feature type="domain" description="Carboxymuconolactone decarboxylase-like" evidence="1">
    <location>
        <begin position="12"/>
        <end position="95"/>
    </location>
</feature>
<keyword evidence="2" id="KW-0560">Oxidoreductase</keyword>
<proteinExistence type="predicted"/>
<keyword evidence="3" id="KW-1185">Reference proteome</keyword>
<comment type="caution">
    <text evidence="2">The sequence shown here is derived from an EMBL/GenBank/DDBJ whole genome shotgun (WGS) entry which is preliminary data.</text>
</comment>
<dbReference type="InterPro" id="IPR003779">
    <property type="entry name" value="CMD-like"/>
</dbReference>
<dbReference type="InterPro" id="IPR004675">
    <property type="entry name" value="AhpD_core"/>
</dbReference>
<dbReference type="SUPFAM" id="SSF69118">
    <property type="entry name" value="AhpD-like"/>
    <property type="match status" value="1"/>
</dbReference>
<keyword evidence="2" id="KW-0575">Peroxidase</keyword>
<dbReference type="Proteomes" id="UP000316225">
    <property type="component" value="Unassembled WGS sequence"/>
</dbReference>
<protein>
    <submittedName>
        <fullName evidence="2">AhpD family alkylhydroperoxidase</fullName>
    </submittedName>
</protein>
<name>A0A562NQE9_9RHOB</name>
<dbReference type="Gene3D" id="1.20.1290.10">
    <property type="entry name" value="AhpD-like"/>
    <property type="match status" value="1"/>
</dbReference>
<dbReference type="PANTHER" id="PTHR34846:SF10">
    <property type="entry name" value="CYTOPLASMIC PROTEIN"/>
    <property type="match status" value="1"/>
</dbReference>
<accession>A0A562NQE9</accession>
<evidence type="ECO:0000313" key="2">
    <source>
        <dbReference type="EMBL" id="TWI34427.1"/>
    </source>
</evidence>
<dbReference type="RefSeq" id="WP_145397759.1">
    <property type="nucleotide sequence ID" value="NZ_VLKU01000005.1"/>
</dbReference>
<sequence>MKARLNAYQKAPATMKAAADLAANIKAGFGLEPRFIHLIDLRASQINGCAYCVDMHCKEARADGLSQQWIDLVSVWRESPLYDARERAVLEWTEAVTRVEQTGAPDAAFEALKPLFSEEEIIGLTTQIAMINFWNRVAISMRSQHPVERKAA</sequence>
<evidence type="ECO:0000313" key="3">
    <source>
        <dbReference type="Proteomes" id="UP000316225"/>
    </source>
</evidence>
<evidence type="ECO:0000259" key="1">
    <source>
        <dbReference type="Pfam" id="PF02627"/>
    </source>
</evidence>
<dbReference type="EMBL" id="VLKU01000005">
    <property type="protein sequence ID" value="TWI34427.1"/>
    <property type="molecule type" value="Genomic_DNA"/>
</dbReference>
<dbReference type="AlphaFoldDB" id="A0A562NQE9"/>
<reference evidence="2 3" key="1">
    <citation type="journal article" date="2015" name="Stand. Genomic Sci.">
        <title>Genomic Encyclopedia of Bacterial and Archaeal Type Strains, Phase III: the genomes of soil and plant-associated and newly described type strains.</title>
        <authorList>
            <person name="Whitman W.B."/>
            <person name="Woyke T."/>
            <person name="Klenk H.P."/>
            <person name="Zhou Y."/>
            <person name="Lilburn T.G."/>
            <person name="Beck B.J."/>
            <person name="De Vos P."/>
            <person name="Vandamme P."/>
            <person name="Eisen J.A."/>
            <person name="Garrity G."/>
            <person name="Hugenholtz P."/>
            <person name="Kyrpides N.C."/>
        </authorList>
    </citation>
    <scope>NUCLEOTIDE SEQUENCE [LARGE SCALE GENOMIC DNA]</scope>
    <source>
        <strain evidence="2 3">CGMCC 1.5364</strain>
    </source>
</reference>
<organism evidence="2 3">
    <name type="scientific">Paracoccus sulfuroxidans</name>
    <dbReference type="NCBI Taxonomy" id="384678"/>
    <lineage>
        <taxon>Bacteria</taxon>
        <taxon>Pseudomonadati</taxon>
        <taxon>Pseudomonadota</taxon>
        <taxon>Alphaproteobacteria</taxon>
        <taxon>Rhodobacterales</taxon>
        <taxon>Paracoccaceae</taxon>
        <taxon>Paracoccus</taxon>
    </lineage>
</organism>
<dbReference type="InterPro" id="IPR029032">
    <property type="entry name" value="AhpD-like"/>
</dbReference>
<dbReference type="OrthoDB" id="9801997at2"/>
<dbReference type="Pfam" id="PF02627">
    <property type="entry name" value="CMD"/>
    <property type="match status" value="1"/>
</dbReference>
<gene>
    <name evidence="2" type="ORF">IQ24_01945</name>
</gene>
<dbReference type="PANTHER" id="PTHR34846">
    <property type="entry name" value="4-CARBOXYMUCONOLACTONE DECARBOXYLASE FAMILY PROTEIN (AFU_ORTHOLOGUE AFUA_6G11590)"/>
    <property type="match status" value="1"/>
</dbReference>
<dbReference type="GO" id="GO:0051920">
    <property type="term" value="F:peroxiredoxin activity"/>
    <property type="evidence" value="ECO:0007669"/>
    <property type="project" value="InterPro"/>
</dbReference>